<dbReference type="EMBL" id="CAJOBC010001323">
    <property type="protein sequence ID" value="CAF3671672.1"/>
    <property type="molecule type" value="Genomic_DNA"/>
</dbReference>
<comment type="caution">
    <text evidence="1">The sequence shown here is derived from an EMBL/GenBank/DDBJ whole genome shotgun (WGS) entry which is preliminary data.</text>
</comment>
<organism evidence="1 3">
    <name type="scientific">Didymodactylos carnosus</name>
    <dbReference type="NCBI Taxonomy" id="1234261"/>
    <lineage>
        <taxon>Eukaryota</taxon>
        <taxon>Metazoa</taxon>
        <taxon>Spiralia</taxon>
        <taxon>Gnathifera</taxon>
        <taxon>Rotifera</taxon>
        <taxon>Eurotatoria</taxon>
        <taxon>Bdelloidea</taxon>
        <taxon>Philodinida</taxon>
        <taxon>Philodinidae</taxon>
        <taxon>Didymodactylos</taxon>
    </lineage>
</organism>
<proteinExistence type="predicted"/>
<dbReference type="AlphaFoldDB" id="A0A813YMR9"/>
<dbReference type="Proteomes" id="UP000663829">
    <property type="component" value="Unassembled WGS sequence"/>
</dbReference>
<evidence type="ECO:0000313" key="3">
    <source>
        <dbReference type="Proteomes" id="UP000663829"/>
    </source>
</evidence>
<gene>
    <name evidence="1" type="ORF">GPM918_LOCUS7891</name>
    <name evidence="2" type="ORF">SRO942_LOCUS7891</name>
</gene>
<keyword evidence="3" id="KW-1185">Reference proteome</keyword>
<evidence type="ECO:0000313" key="2">
    <source>
        <dbReference type="EMBL" id="CAF3671672.1"/>
    </source>
</evidence>
<name>A0A813YMR9_9BILA</name>
<reference evidence="1" key="1">
    <citation type="submission" date="2021-02" db="EMBL/GenBank/DDBJ databases">
        <authorList>
            <person name="Nowell W R."/>
        </authorList>
    </citation>
    <scope>NUCLEOTIDE SEQUENCE</scope>
</reference>
<sequence length="629" mass="73078">MIFLGNFNDGSTTPDWSTQQQKNKFISKIILLNSSSQIVKERQVTREKLRYKQQVFQNLQQRDTQQQQQHQQQLYENQLQVVGIEVGPKIGNAPSGSSGGTGYLFKLAPLQKNNNDQFQRRATDINSFKKDINSFKKDVDSDMTTRYLSDKYSSSNKRILLFIFSAMNQRVYNNVLKMNSSTSKFVQHYWNNNLQKKTNTFYMEKLDNSQKVIPINSQTPDTDGSDEDINARIVGETRDTKTTLPQITRTLNTVVQQPNSNNETKQHLHNSQFQSTKTVISGHNNSSTNVTHRYRKQPQIINRQLPPILQRTTTHINSVKSSDSTTRVKREDRIKDFHTQNHQNEVAKHIFNRTTIQPTPVHVYTINSIQTNATSLITPSNVNNELGNSTRDRMIKANLIQKATFKSKSPINDSESAYSRSMATTTVERSKTPNPFKVSEKLLLRLGYILHLTYPQLQKCLPKDMVRAQETFFKVEFYSTAVMLDKIHHQDPTLWQLLDDVDFNHYREDMLEYIVSIIEFDARERESVHNLTQTIPFDSLLSIISSRTNNSDWSHTKHTYDEFFRFISQLSSKSNPTLTYISRLDYICHIPLFLYVESLLDNAPPLFRFRENSILDLHMQRSKIINEHF</sequence>
<accession>A0A813YMR9</accession>
<protein>
    <submittedName>
        <fullName evidence="1">Uncharacterized protein</fullName>
    </submittedName>
</protein>
<dbReference type="EMBL" id="CAJNOQ010001323">
    <property type="protein sequence ID" value="CAF0886532.1"/>
    <property type="molecule type" value="Genomic_DNA"/>
</dbReference>
<dbReference type="OrthoDB" id="10007716at2759"/>
<dbReference type="Proteomes" id="UP000681722">
    <property type="component" value="Unassembled WGS sequence"/>
</dbReference>
<evidence type="ECO:0000313" key="1">
    <source>
        <dbReference type="EMBL" id="CAF0886532.1"/>
    </source>
</evidence>